<name>A0A6H5I8I0_9HYME</name>
<keyword evidence="4" id="KW-0479">Metal-binding</keyword>
<sequence length="210" mass="24190">MFLTFMDYLKCEKKFGLRNHLLSHQIAVHEGRKDYPCVKCEKLFRAAAALVFDVNRVDTFKSLKKWLLDLREKVQQPDGSNIPIILLANKSDIQQAAVTTDQIVKFCKENEIDQYFLCSAKENTNIGNDCCCAWGTSRTDEKIFSFIMVRNFIMYCNFFLLSFSMLGAEEALHFMVAEVLNSKFKQEVRESITLRSGPIRGTKQACCHLM</sequence>
<evidence type="ECO:0000313" key="7">
    <source>
        <dbReference type="Proteomes" id="UP000479190"/>
    </source>
</evidence>
<evidence type="ECO:0000313" key="6">
    <source>
        <dbReference type="EMBL" id="CAB0034277.1"/>
    </source>
</evidence>
<feature type="domain" description="C2H2-type" evidence="5">
    <location>
        <begin position="5"/>
        <end position="34"/>
    </location>
</feature>
<dbReference type="SUPFAM" id="SSF52540">
    <property type="entry name" value="P-loop containing nucleoside triphosphate hydrolases"/>
    <property type="match status" value="1"/>
</dbReference>
<dbReference type="EMBL" id="CADCXV010000739">
    <property type="protein sequence ID" value="CAB0034277.1"/>
    <property type="molecule type" value="Genomic_DNA"/>
</dbReference>
<organism evidence="6 7">
    <name type="scientific">Trichogramma brassicae</name>
    <dbReference type="NCBI Taxonomy" id="86971"/>
    <lineage>
        <taxon>Eukaryota</taxon>
        <taxon>Metazoa</taxon>
        <taxon>Ecdysozoa</taxon>
        <taxon>Arthropoda</taxon>
        <taxon>Hexapoda</taxon>
        <taxon>Insecta</taxon>
        <taxon>Pterygota</taxon>
        <taxon>Neoptera</taxon>
        <taxon>Endopterygota</taxon>
        <taxon>Hymenoptera</taxon>
        <taxon>Apocrita</taxon>
        <taxon>Proctotrupomorpha</taxon>
        <taxon>Chalcidoidea</taxon>
        <taxon>Trichogrammatidae</taxon>
        <taxon>Trichogramma</taxon>
    </lineage>
</organism>
<dbReference type="GO" id="GO:0045335">
    <property type="term" value="C:phagocytic vesicle"/>
    <property type="evidence" value="ECO:0007669"/>
    <property type="project" value="TreeGrafter"/>
</dbReference>
<keyword evidence="2" id="KW-0547">Nucleotide-binding</keyword>
<dbReference type="Proteomes" id="UP000479190">
    <property type="component" value="Unassembled WGS sequence"/>
</dbReference>
<evidence type="ECO:0000256" key="4">
    <source>
        <dbReference type="PROSITE-ProRule" id="PRU00042"/>
    </source>
</evidence>
<keyword evidence="4" id="KW-0862">Zinc</keyword>
<evidence type="ECO:0000256" key="1">
    <source>
        <dbReference type="ARBA" id="ARBA00006270"/>
    </source>
</evidence>
<accession>A0A6H5I8I0</accession>
<reference evidence="6 7" key="1">
    <citation type="submission" date="2020-02" db="EMBL/GenBank/DDBJ databases">
        <authorList>
            <person name="Ferguson B K."/>
        </authorList>
    </citation>
    <scope>NUCLEOTIDE SEQUENCE [LARGE SCALE GENOMIC DNA]</scope>
</reference>
<dbReference type="GO" id="GO:0008270">
    <property type="term" value="F:zinc ion binding"/>
    <property type="evidence" value="ECO:0007669"/>
    <property type="project" value="UniProtKB-KW"/>
</dbReference>
<dbReference type="PANTHER" id="PTHR47981:SF39">
    <property type="entry name" value="RAS-RELATED PROTEIN RAB"/>
    <property type="match status" value="1"/>
</dbReference>
<dbReference type="PROSITE" id="PS51419">
    <property type="entry name" value="RAB"/>
    <property type="match status" value="1"/>
</dbReference>
<evidence type="ECO:0000256" key="2">
    <source>
        <dbReference type="ARBA" id="ARBA00022741"/>
    </source>
</evidence>
<dbReference type="GO" id="GO:0005764">
    <property type="term" value="C:lysosome"/>
    <property type="evidence" value="ECO:0007669"/>
    <property type="project" value="TreeGrafter"/>
</dbReference>
<dbReference type="GO" id="GO:0090385">
    <property type="term" value="P:phagosome-lysosome fusion"/>
    <property type="evidence" value="ECO:0007669"/>
    <property type="project" value="TreeGrafter"/>
</dbReference>
<keyword evidence="4" id="KW-0863">Zinc-finger</keyword>
<dbReference type="Pfam" id="PF00071">
    <property type="entry name" value="Ras"/>
    <property type="match status" value="1"/>
</dbReference>
<protein>
    <recommendedName>
        <fullName evidence="5">C2H2-type domain-containing protein</fullName>
    </recommendedName>
</protein>
<dbReference type="Gene3D" id="3.40.50.300">
    <property type="entry name" value="P-loop containing nucleotide triphosphate hydrolases"/>
    <property type="match status" value="1"/>
</dbReference>
<dbReference type="GO" id="GO:0005525">
    <property type="term" value="F:GTP binding"/>
    <property type="evidence" value="ECO:0007669"/>
    <property type="project" value="UniProtKB-KW"/>
</dbReference>
<keyword evidence="7" id="KW-1185">Reference proteome</keyword>
<dbReference type="InterPro" id="IPR013087">
    <property type="entry name" value="Znf_C2H2_type"/>
</dbReference>
<dbReference type="AlphaFoldDB" id="A0A6H5I8I0"/>
<evidence type="ECO:0000256" key="3">
    <source>
        <dbReference type="ARBA" id="ARBA00023134"/>
    </source>
</evidence>
<dbReference type="PROSITE" id="PS50157">
    <property type="entry name" value="ZINC_FINGER_C2H2_2"/>
    <property type="match status" value="1"/>
</dbReference>
<dbReference type="InterPro" id="IPR027417">
    <property type="entry name" value="P-loop_NTPase"/>
</dbReference>
<dbReference type="SMART" id="SM00175">
    <property type="entry name" value="RAB"/>
    <property type="match status" value="1"/>
</dbReference>
<dbReference type="InterPro" id="IPR036236">
    <property type="entry name" value="Znf_C2H2_sf"/>
</dbReference>
<dbReference type="SUPFAM" id="SSF57667">
    <property type="entry name" value="beta-beta-alpha zinc fingers"/>
    <property type="match status" value="1"/>
</dbReference>
<proteinExistence type="inferred from homology"/>
<comment type="similarity">
    <text evidence="1">Belongs to the small GTPase superfamily. Rab family.</text>
</comment>
<gene>
    <name evidence="6" type="ORF">TBRA_LOCUS6175</name>
</gene>
<dbReference type="GO" id="GO:0003924">
    <property type="term" value="F:GTPase activity"/>
    <property type="evidence" value="ECO:0007669"/>
    <property type="project" value="InterPro"/>
</dbReference>
<dbReference type="GO" id="GO:0005770">
    <property type="term" value="C:late endosome"/>
    <property type="evidence" value="ECO:0007669"/>
    <property type="project" value="TreeGrafter"/>
</dbReference>
<dbReference type="InterPro" id="IPR001806">
    <property type="entry name" value="Small_GTPase"/>
</dbReference>
<dbReference type="PANTHER" id="PTHR47981">
    <property type="entry name" value="RAB FAMILY"/>
    <property type="match status" value="1"/>
</dbReference>
<keyword evidence="3" id="KW-0342">GTP-binding</keyword>
<evidence type="ECO:0000259" key="5">
    <source>
        <dbReference type="PROSITE" id="PS50157"/>
    </source>
</evidence>
<dbReference type="OrthoDB" id="245989at2759"/>
<dbReference type="GO" id="GO:0008333">
    <property type="term" value="P:endosome to lysosome transport"/>
    <property type="evidence" value="ECO:0007669"/>
    <property type="project" value="TreeGrafter"/>
</dbReference>
<dbReference type="Gene3D" id="3.30.160.60">
    <property type="entry name" value="Classic Zinc Finger"/>
    <property type="match status" value="1"/>
</dbReference>